<dbReference type="EMBL" id="CP035704">
    <property type="protein sequence ID" value="QBB72120.1"/>
    <property type="molecule type" value="Genomic_DNA"/>
</dbReference>
<dbReference type="SUPFAM" id="SSF46689">
    <property type="entry name" value="Homeodomain-like"/>
    <property type="match status" value="1"/>
</dbReference>
<dbReference type="InterPro" id="IPR025662">
    <property type="entry name" value="Sigma_54_int_dom_ATP-bd_1"/>
</dbReference>
<dbReference type="InterPro" id="IPR025944">
    <property type="entry name" value="Sigma_54_int_dom_CS"/>
</dbReference>
<name>A0A411HNX9_9GAMM</name>
<evidence type="ECO:0000256" key="6">
    <source>
        <dbReference type="PROSITE-ProRule" id="PRU00169"/>
    </source>
</evidence>
<proteinExistence type="predicted"/>
<protein>
    <submittedName>
        <fullName evidence="9">Sigma-54-dependent Fis family transcriptional regulator</fullName>
    </submittedName>
</protein>
<evidence type="ECO:0000256" key="1">
    <source>
        <dbReference type="ARBA" id="ARBA00022741"/>
    </source>
</evidence>
<dbReference type="PROSITE" id="PS00676">
    <property type="entry name" value="SIGMA54_INTERACT_2"/>
    <property type="match status" value="1"/>
</dbReference>
<dbReference type="KEGG" id="xbc:ELE36_18085"/>
<evidence type="ECO:0000256" key="4">
    <source>
        <dbReference type="ARBA" id="ARBA00023125"/>
    </source>
</evidence>
<dbReference type="Pfam" id="PF00158">
    <property type="entry name" value="Sigma54_activat"/>
    <property type="match status" value="1"/>
</dbReference>
<evidence type="ECO:0000256" key="5">
    <source>
        <dbReference type="ARBA" id="ARBA00023163"/>
    </source>
</evidence>
<dbReference type="AlphaFoldDB" id="A0A411HNX9"/>
<dbReference type="InterPro" id="IPR009057">
    <property type="entry name" value="Homeodomain-like_sf"/>
</dbReference>
<dbReference type="InterPro" id="IPR011006">
    <property type="entry name" value="CheY-like_superfamily"/>
</dbReference>
<dbReference type="PROSITE" id="PS50110">
    <property type="entry name" value="RESPONSE_REGULATORY"/>
    <property type="match status" value="1"/>
</dbReference>
<evidence type="ECO:0000256" key="2">
    <source>
        <dbReference type="ARBA" id="ARBA00022840"/>
    </source>
</evidence>
<keyword evidence="1" id="KW-0547">Nucleotide-binding</keyword>
<dbReference type="InterPro" id="IPR002197">
    <property type="entry name" value="HTH_Fis"/>
</dbReference>
<dbReference type="OrthoDB" id="9804019at2"/>
<dbReference type="Gene3D" id="3.40.50.2300">
    <property type="match status" value="1"/>
</dbReference>
<feature type="domain" description="Sigma-54 factor interaction" evidence="7">
    <location>
        <begin position="207"/>
        <end position="436"/>
    </location>
</feature>
<dbReference type="GO" id="GO:0043565">
    <property type="term" value="F:sequence-specific DNA binding"/>
    <property type="evidence" value="ECO:0007669"/>
    <property type="project" value="InterPro"/>
</dbReference>
<keyword evidence="3" id="KW-0805">Transcription regulation</keyword>
<dbReference type="SMART" id="SM00382">
    <property type="entry name" value="AAA"/>
    <property type="match status" value="1"/>
</dbReference>
<dbReference type="InterPro" id="IPR025943">
    <property type="entry name" value="Sigma_54_int_dom_ATP-bd_2"/>
</dbReference>
<dbReference type="PANTHER" id="PTHR32071:SF117">
    <property type="entry name" value="PTS-DEPENDENT DIHYDROXYACETONE KINASE OPERON REGULATORY PROTEIN-RELATED"/>
    <property type="match status" value="1"/>
</dbReference>
<dbReference type="Proteomes" id="UP000291562">
    <property type="component" value="Chromosome"/>
</dbReference>
<dbReference type="InterPro" id="IPR001789">
    <property type="entry name" value="Sig_transdc_resp-reg_receiver"/>
</dbReference>
<evidence type="ECO:0000259" key="8">
    <source>
        <dbReference type="PROSITE" id="PS50110"/>
    </source>
</evidence>
<dbReference type="InterPro" id="IPR027417">
    <property type="entry name" value="P-loop_NTPase"/>
</dbReference>
<dbReference type="GO" id="GO:0005524">
    <property type="term" value="F:ATP binding"/>
    <property type="evidence" value="ECO:0007669"/>
    <property type="project" value="UniProtKB-KW"/>
</dbReference>
<dbReference type="Gene3D" id="1.10.8.60">
    <property type="match status" value="1"/>
</dbReference>
<gene>
    <name evidence="9" type="ORF">ELE36_18085</name>
</gene>
<keyword evidence="4" id="KW-0238">DNA-binding</keyword>
<dbReference type="CDD" id="cd00009">
    <property type="entry name" value="AAA"/>
    <property type="match status" value="1"/>
</dbReference>
<sequence length="530" mass="59175">MLAWRYSRSGSVQNCSWYSEDKSVMAASSQPSVPLLHAPAAQTQPAREWHVALIGPRLVHDARLRRHLGGEYQLGIHDRAREALAAMEDVSADVVIVEQVLLDGRGVDFLRELRTRHPDTIRLLVLDNADTQVVQHAINDAAVYQVVITPWQPEQLHLLVRRALESRELARIHRYLSRELKFADGVVNRQNETMRNVLQEVYAFDRLVFASTAMAEVCNLARKAAHTDLPVLIEGETGTGKELMARAIHLFSQRHKLLFMAENCGAISDDLLQSELFGHKRGAFTGATTDRLGLFLAADGGTVFLDEISEISPSMQVSLLRFLQEGEIRALGSDQTKRSNVRIIAASNRPLKALVAEGKFRQDLYYRLRGFELRMPPLRERPEDIPALVIHMLDKYAGLVSRRIAGITPDAMARLSAYAFPGNVRELENEVRRVIALAEDGEFITVRHLSPEVACTAVPSTRGPDLLSIVPGGSLKKKVEALEARLVCDTLDRCHWNHSKAARELGLSRVGLANKIRRYKILRAGNEAGL</sequence>
<keyword evidence="10" id="KW-1185">Reference proteome</keyword>
<accession>A0A411HNX9</accession>
<dbReference type="SUPFAM" id="SSF52540">
    <property type="entry name" value="P-loop containing nucleoside triphosphate hydrolases"/>
    <property type="match status" value="1"/>
</dbReference>
<dbReference type="InterPro" id="IPR058031">
    <property type="entry name" value="AAA_lid_NorR"/>
</dbReference>
<dbReference type="Gene3D" id="1.10.10.60">
    <property type="entry name" value="Homeodomain-like"/>
    <property type="match status" value="1"/>
</dbReference>
<dbReference type="PROSITE" id="PS00688">
    <property type="entry name" value="SIGMA54_INTERACT_3"/>
    <property type="match status" value="1"/>
</dbReference>
<dbReference type="InterPro" id="IPR002078">
    <property type="entry name" value="Sigma_54_int"/>
</dbReference>
<evidence type="ECO:0000256" key="3">
    <source>
        <dbReference type="ARBA" id="ARBA00023015"/>
    </source>
</evidence>
<evidence type="ECO:0000259" key="7">
    <source>
        <dbReference type="PROSITE" id="PS50045"/>
    </source>
</evidence>
<dbReference type="PANTHER" id="PTHR32071">
    <property type="entry name" value="TRANSCRIPTIONAL REGULATORY PROTEIN"/>
    <property type="match status" value="1"/>
</dbReference>
<dbReference type="PRINTS" id="PR01590">
    <property type="entry name" value="HTHFIS"/>
</dbReference>
<dbReference type="PROSITE" id="PS50045">
    <property type="entry name" value="SIGMA54_INTERACT_4"/>
    <property type="match status" value="1"/>
</dbReference>
<reference evidence="9 10" key="1">
    <citation type="submission" date="2019-01" db="EMBL/GenBank/DDBJ databases">
        <title>Pseudolysobacter antarctica gen. nov., sp. nov., isolated from Fildes Peninsula, Antarctica.</title>
        <authorList>
            <person name="Wei Z."/>
            <person name="Peng F."/>
        </authorList>
    </citation>
    <scope>NUCLEOTIDE SEQUENCE [LARGE SCALE GENOMIC DNA]</scope>
    <source>
        <strain evidence="9 10">AQ6-296</strain>
    </source>
</reference>
<organism evidence="9 10">
    <name type="scientific">Pseudolysobacter antarcticus</name>
    <dbReference type="NCBI Taxonomy" id="2511995"/>
    <lineage>
        <taxon>Bacteria</taxon>
        <taxon>Pseudomonadati</taxon>
        <taxon>Pseudomonadota</taxon>
        <taxon>Gammaproteobacteria</taxon>
        <taxon>Lysobacterales</taxon>
        <taxon>Rhodanobacteraceae</taxon>
        <taxon>Pseudolysobacter</taxon>
    </lineage>
</organism>
<comment type="caution">
    <text evidence="6">Lacks conserved residue(s) required for the propagation of feature annotation.</text>
</comment>
<dbReference type="GO" id="GO:0000160">
    <property type="term" value="P:phosphorelay signal transduction system"/>
    <property type="evidence" value="ECO:0007669"/>
    <property type="project" value="InterPro"/>
</dbReference>
<dbReference type="InterPro" id="IPR003593">
    <property type="entry name" value="AAA+_ATPase"/>
</dbReference>
<dbReference type="Pfam" id="PF25601">
    <property type="entry name" value="AAA_lid_14"/>
    <property type="match status" value="1"/>
</dbReference>
<keyword evidence="2" id="KW-0067">ATP-binding</keyword>
<dbReference type="SUPFAM" id="SSF52172">
    <property type="entry name" value="CheY-like"/>
    <property type="match status" value="1"/>
</dbReference>
<evidence type="ECO:0000313" key="10">
    <source>
        <dbReference type="Proteomes" id="UP000291562"/>
    </source>
</evidence>
<dbReference type="PROSITE" id="PS00675">
    <property type="entry name" value="SIGMA54_INTERACT_1"/>
    <property type="match status" value="1"/>
</dbReference>
<dbReference type="Gene3D" id="3.40.50.300">
    <property type="entry name" value="P-loop containing nucleotide triphosphate hydrolases"/>
    <property type="match status" value="1"/>
</dbReference>
<dbReference type="Pfam" id="PF02954">
    <property type="entry name" value="HTH_8"/>
    <property type="match status" value="1"/>
</dbReference>
<feature type="domain" description="Response regulatory" evidence="8">
    <location>
        <begin position="50"/>
        <end position="164"/>
    </location>
</feature>
<keyword evidence="5" id="KW-0804">Transcription</keyword>
<dbReference type="FunFam" id="3.40.50.300:FF:000006">
    <property type="entry name" value="DNA-binding transcriptional regulator NtrC"/>
    <property type="match status" value="1"/>
</dbReference>
<dbReference type="GO" id="GO:0006355">
    <property type="term" value="P:regulation of DNA-templated transcription"/>
    <property type="evidence" value="ECO:0007669"/>
    <property type="project" value="InterPro"/>
</dbReference>
<evidence type="ECO:0000313" key="9">
    <source>
        <dbReference type="EMBL" id="QBB72120.1"/>
    </source>
</evidence>